<protein>
    <submittedName>
        <fullName evidence="4">DUF4349 domain-containing protein</fullName>
    </submittedName>
</protein>
<evidence type="ECO:0000256" key="1">
    <source>
        <dbReference type="SAM" id="MobiDB-lite"/>
    </source>
</evidence>
<gene>
    <name evidence="4" type="ORF">IPN02_01215</name>
</gene>
<keyword evidence="2" id="KW-0812">Transmembrane</keyword>
<dbReference type="EMBL" id="JADJZA010000001">
    <property type="protein sequence ID" value="MBK9295500.1"/>
    <property type="molecule type" value="Genomic_DNA"/>
</dbReference>
<accession>A0A936TEH9</accession>
<dbReference type="Pfam" id="PF14257">
    <property type="entry name" value="DUF4349"/>
    <property type="match status" value="1"/>
</dbReference>
<reference evidence="4 5" key="1">
    <citation type="submission" date="2020-10" db="EMBL/GenBank/DDBJ databases">
        <title>Connecting structure to function with the recovery of over 1000 high-quality activated sludge metagenome-assembled genomes encoding full-length rRNA genes using long-read sequencing.</title>
        <authorList>
            <person name="Singleton C.M."/>
            <person name="Petriglieri F."/>
            <person name="Kristensen J.M."/>
            <person name="Kirkegaard R.H."/>
            <person name="Michaelsen T.Y."/>
            <person name="Andersen M.H."/>
            <person name="Karst S.M."/>
            <person name="Dueholm M.S."/>
            <person name="Nielsen P.H."/>
            <person name="Albertsen M."/>
        </authorList>
    </citation>
    <scope>NUCLEOTIDE SEQUENCE [LARGE SCALE GENOMIC DNA]</scope>
    <source>
        <strain evidence="4">Lyne_18-Q3-R50-59_MAXAC.006</strain>
    </source>
</reference>
<organism evidence="4 5">
    <name type="scientific">Candidatus Neomicrothrix subdominans</name>
    <dbReference type="NCBI Taxonomy" id="2954438"/>
    <lineage>
        <taxon>Bacteria</taxon>
        <taxon>Bacillati</taxon>
        <taxon>Actinomycetota</taxon>
        <taxon>Acidimicrobiia</taxon>
        <taxon>Acidimicrobiales</taxon>
        <taxon>Microthrixaceae</taxon>
        <taxon>Candidatus Neomicrothrix</taxon>
    </lineage>
</organism>
<dbReference type="InterPro" id="IPR025645">
    <property type="entry name" value="DUF4349"/>
</dbReference>
<evidence type="ECO:0000313" key="5">
    <source>
        <dbReference type="Proteomes" id="UP000727993"/>
    </source>
</evidence>
<feature type="region of interest" description="Disordered" evidence="1">
    <location>
        <begin position="1"/>
        <end position="57"/>
    </location>
</feature>
<feature type="region of interest" description="Disordered" evidence="1">
    <location>
        <begin position="393"/>
        <end position="420"/>
    </location>
</feature>
<feature type="transmembrane region" description="Helical" evidence="2">
    <location>
        <begin position="72"/>
        <end position="92"/>
    </location>
</feature>
<evidence type="ECO:0000313" key="4">
    <source>
        <dbReference type="EMBL" id="MBK9295500.1"/>
    </source>
</evidence>
<feature type="compositionally biased region" description="Low complexity" evidence="1">
    <location>
        <begin position="94"/>
        <end position="109"/>
    </location>
</feature>
<feature type="transmembrane region" description="Helical" evidence="2">
    <location>
        <begin position="355"/>
        <end position="380"/>
    </location>
</feature>
<sequence length="420" mass="43095">MSTMITPTRPPHDATAPTDDEGHRRSERSGDVDAAADRTDGPPSAGPGDRSGAPPSSTRLRRFGGFFGRHRWLAALAVIVALAALAGLGTALQGTGAGDASTSGATGAALPDPEVARAEPDGGVSTKGAQPAAGVPNADQSGAAAEVTTDEVTPGIPIGPTETPQVTGVDRDLVRTATLDLTAKEPDTAAAKARSLVGALGGRVAQEQTSFSGNSSVVLTLAIPPKNFDAAMEQLSELGKVTNRSVSTDDVTGTVTDLEGRITTLKASITRLQGFLADASDAGQIGMLESELLRRETELEGIQGQLRTIEAQVAESTVTLTITETGKRLDPVIDEDDGVGFIDGLTSGWQAFTAVVNAIVVAVAAIAPFLAIGLLVWLVVRLVRRRRGAGHAAARLASAQGPPTPGDDRTVDMVAPWGDR</sequence>
<feature type="domain" description="DUF4349" evidence="3">
    <location>
        <begin position="171"/>
        <end position="381"/>
    </location>
</feature>
<comment type="caution">
    <text evidence="4">The sequence shown here is derived from an EMBL/GenBank/DDBJ whole genome shotgun (WGS) entry which is preliminary data.</text>
</comment>
<dbReference type="Proteomes" id="UP000727993">
    <property type="component" value="Unassembled WGS sequence"/>
</dbReference>
<feature type="compositionally biased region" description="Basic and acidic residues" evidence="1">
    <location>
        <begin position="20"/>
        <end position="40"/>
    </location>
</feature>
<proteinExistence type="predicted"/>
<keyword evidence="2" id="KW-1133">Transmembrane helix</keyword>
<evidence type="ECO:0000256" key="2">
    <source>
        <dbReference type="SAM" id="Phobius"/>
    </source>
</evidence>
<dbReference type="AlphaFoldDB" id="A0A936TEH9"/>
<feature type="compositionally biased region" description="Low complexity" evidence="1">
    <location>
        <begin position="153"/>
        <end position="164"/>
    </location>
</feature>
<name>A0A936TEH9_9ACTN</name>
<feature type="region of interest" description="Disordered" evidence="1">
    <location>
        <begin position="94"/>
        <end position="168"/>
    </location>
</feature>
<evidence type="ECO:0000259" key="3">
    <source>
        <dbReference type="Pfam" id="PF14257"/>
    </source>
</evidence>
<keyword evidence="2" id="KW-0472">Membrane</keyword>